<evidence type="ECO:0000256" key="11">
    <source>
        <dbReference type="NCBIfam" id="TIGR02067"/>
    </source>
</evidence>
<dbReference type="Proteomes" id="UP000539372">
    <property type="component" value="Unassembled WGS sequence"/>
</dbReference>
<comment type="cofactor">
    <cofactor evidence="1 12">
        <name>Mg(2+)</name>
        <dbReference type="ChEBI" id="CHEBI:18420"/>
    </cofactor>
</comment>
<dbReference type="EC" id="3.1.3.15" evidence="4 11"/>
<dbReference type="PANTHER" id="PTHR43200:SF6">
    <property type="entry name" value="3'(2'),5'-BISPHOSPHATE NUCLEOTIDASE"/>
    <property type="match status" value="1"/>
</dbReference>
<feature type="binding site" evidence="12">
    <location>
        <position position="88"/>
    </location>
    <ligand>
        <name>Mg(2+)</name>
        <dbReference type="ChEBI" id="CHEBI:18420"/>
        <label>1</label>
        <note>catalytic</note>
    </ligand>
</feature>
<dbReference type="GO" id="GO:0004401">
    <property type="term" value="F:histidinol-phosphatase activity"/>
    <property type="evidence" value="ECO:0007669"/>
    <property type="project" value="UniProtKB-UniRule"/>
</dbReference>
<keyword evidence="15" id="KW-1185">Reference proteome</keyword>
<keyword evidence="7 14" id="KW-0378">Hydrolase</keyword>
<accession>A0A7Y0DYA4</accession>
<evidence type="ECO:0000256" key="13">
    <source>
        <dbReference type="SAM" id="Phobius"/>
    </source>
</evidence>
<dbReference type="AlphaFoldDB" id="A0A7Y0DYA4"/>
<organism evidence="14 15">
    <name type="scientific">Pacificispira spongiicola</name>
    <dbReference type="NCBI Taxonomy" id="2729598"/>
    <lineage>
        <taxon>Bacteria</taxon>
        <taxon>Pseudomonadati</taxon>
        <taxon>Pseudomonadota</taxon>
        <taxon>Alphaproteobacteria</taxon>
        <taxon>Rhodospirillales</taxon>
        <taxon>Rhodospirillaceae</taxon>
        <taxon>Pacificispira</taxon>
    </lineage>
</organism>
<dbReference type="InterPro" id="IPR051090">
    <property type="entry name" value="Inositol_monoP_superfamily"/>
</dbReference>
<keyword evidence="6 12" id="KW-0479">Metal-binding</keyword>
<evidence type="ECO:0000256" key="3">
    <source>
        <dbReference type="ARBA" id="ARBA00009759"/>
    </source>
</evidence>
<evidence type="ECO:0000256" key="12">
    <source>
        <dbReference type="PIRSR" id="PIRSR600760-2"/>
    </source>
</evidence>
<dbReference type="InterPro" id="IPR000760">
    <property type="entry name" value="Inositol_monophosphatase-like"/>
</dbReference>
<keyword evidence="8 12" id="KW-0460">Magnesium</keyword>
<keyword evidence="9" id="KW-0368">Histidine biosynthesis</keyword>
<comment type="caution">
    <text evidence="14">The sequence shown here is derived from an EMBL/GenBank/DDBJ whole genome shotgun (WGS) entry which is preliminary data.</text>
</comment>
<keyword evidence="13" id="KW-0812">Transmembrane</keyword>
<dbReference type="EMBL" id="JABBNT010000001">
    <property type="protein sequence ID" value="NMM43829.1"/>
    <property type="molecule type" value="Genomic_DNA"/>
</dbReference>
<dbReference type="Pfam" id="PF00459">
    <property type="entry name" value="Inositol_P"/>
    <property type="match status" value="1"/>
</dbReference>
<comment type="catalytic activity">
    <reaction evidence="10">
        <text>L-histidinol phosphate + H2O = L-histidinol + phosphate</text>
        <dbReference type="Rhea" id="RHEA:14465"/>
        <dbReference type="ChEBI" id="CHEBI:15377"/>
        <dbReference type="ChEBI" id="CHEBI:43474"/>
        <dbReference type="ChEBI" id="CHEBI:57699"/>
        <dbReference type="ChEBI" id="CHEBI:57980"/>
        <dbReference type="EC" id="3.1.3.15"/>
    </reaction>
</comment>
<evidence type="ECO:0000256" key="9">
    <source>
        <dbReference type="ARBA" id="ARBA00023102"/>
    </source>
</evidence>
<dbReference type="GO" id="GO:0000105">
    <property type="term" value="P:L-histidine biosynthetic process"/>
    <property type="evidence" value="ECO:0007669"/>
    <property type="project" value="UniProtKB-UniRule"/>
</dbReference>
<feature type="binding site" evidence="12">
    <location>
        <position position="69"/>
    </location>
    <ligand>
        <name>Mg(2+)</name>
        <dbReference type="ChEBI" id="CHEBI:18420"/>
        <label>1</label>
        <note>catalytic</note>
    </ligand>
</feature>
<keyword evidence="13" id="KW-0472">Membrane</keyword>
<evidence type="ECO:0000256" key="2">
    <source>
        <dbReference type="ARBA" id="ARBA00004970"/>
    </source>
</evidence>
<comment type="pathway">
    <text evidence="2">Amino-acid biosynthesis; L-histidine biosynthesis; L-histidine from 5-phospho-alpha-D-ribose 1-diphosphate: step 8/9.</text>
</comment>
<feature type="binding site" evidence="12">
    <location>
        <position position="85"/>
    </location>
    <ligand>
        <name>Mg(2+)</name>
        <dbReference type="ChEBI" id="CHEBI:18420"/>
        <label>1</label>
        <note>catalytic</note>
    </ligand>
</feature>
<evidence type="ECO:0000256" key="5">
    <source>
        <dbReference type="ARBA" id="ARBA00022605"/>
    </source>
</evidence>
<evidence type="ECO:0000256" key="6">
    <source>
        <dbReference type="ARBA" id="ARBA00022723"/>
    </source>
</evidence>
<evidence type="ECO:0000313" key="15">
    <source>
        <dbReference type="Proteomes" id="UP000539372"/>
    </source>
</evidence>
<evidence type="ECO:0000256" key="1">
    <source>
        <dbReference type="ARBA" id="ARBA00001946"/>
    </source>
</evidence>
<dbReference type="PRINTS" id="PR00377">
    <property type="entry name" value="IMPHPHTASES"/>
</dbReference>
<evidence type="ECO:0000256" key="8">
    <source>
        <dbReference type="ARBA" id="ARBA00022842"/>
    </source>
</evidence>
<name>A0A7Y0DYA4_9PROT</name>
<dbReference type="InterPro" id="IPR011809">
    <property type="entry name" value="His_9_proposed"/>
</dbReference>
<dbReference type="InterPro" id="IPR020583">
    <property type="entry name" value="Inositol_monoP_metal-BS"/>
</dbReference>
<feature type="transmembrane region" description="Helical" evidence="13">
    <location>
        <begin position="92"/>
        <end position="117"/>
    </location>
</feature>
<comment type="similarity">
    <text evidence="3">Belongs to the inositol monophosphatase superfamily.</text>
</comment>
<proteinExistence type="inferred from homology"/>
<reference evidence="14 15" key="1">
    <citation type="submission" date="2020-04" db="EMBL/GenBank/DDBJ databases">
        <title>Rhodospirillaceae bacterium KN72 isolated from deep sea.</title>
        <authorList>
            <person name="Zhang D.-C."/>
        </authorList>
    </citation>
    <scope>NUCLEOTIDE SEQUENCE [LARGE SCALE GENOMIC DNA]</scope>
    <source>
        <strain evidence="14 15">KN72</strain>
    </source>
</reference>
<evidence type="ECO:0000256" key="4">
    <source>
        <dbReference type="ARBA" id="ARBA00013085"/>
    </source>
</evidence>
<dbReference type="CDD" id="cd01641">
    <property type="entry name" value="Bacterial_IMPase_like_1"/>
    <property type="match status" value="1"/>
</dbReference>
<dbReference type="PROSITE" id="PS00629">
    <property type="entry name" value="IMP_1"/>
    <property type="match status" value="1"/>
</dbReference>
<dbReference type="PANTHER" id="PTHR43200">
    <property type="entry name" value="PHOSPHATASE"/>
    <property type="match status" value="1"/>
</dbReference>
<sequence length="260" mass="28042">MTGISEEWVELAHDLADLARPIAARYFRTPLDIVSKADESPVTIADRTIEEAMRVEIERRFPHHGILGEEHGSVRLDAEAVWVLDPIDGTKAFISGMPLFGTLIACCIGGVPVIGIIDQPIQRERWAGVAGQRSTYNGAPIRTSGKTDLSDAILYSTGPEMFDDTPEERGFANLKAKTALTRYSGDCYAHALLASGHVDLVVESGLQPYDYCALVPVIEGAGGVITDWDGQGLTIASDGRTVSSGNRPLHAKALETLRRG</sequence>
<protein>
    <recommendedName>
        <fullName evidence="4 11">Histidinol-phosphatase</fullName>
        <ecNumber evidence="4 11">3.1.3.15</ecNumber>
    </recommendedName>
</protein>
<evidence type="ECO:0000256" key="7">
    <source>
        <dbReference type="ARBA" id="ARBA00022801"/>
    </source>
</evidence>
<evidence type="ECO:0000256" key="10">
    <source>
        <dbReference type="ARBA" id="ARBA00049158"/>
    </source>
</evidence>
<dbReference type="SUPFAM" id="SSF56655">
    <property type="entry name" value="Carbohydrate phosphatase"/>
    <property type="match status" value="1"/>
</dbReference>
<keyword evidence="13" id="KW-1133">Transmembrane helix</keyword>
<evidence type="ECO:0000313" key="14">
    <source>
        <dbReference type="EMBL" id="NMM43829.1"/>
    </source>
</evidence>
<feature type="binding site" evidence="12">
    <location>
        <position position="210"/>
    </location>
    <ligand>
        <name>Mg(2+)</name>
        <dbReference type="ChEBI" id="CHEBI:18420"/>
        <label>1</label>
        <note>catalytic</note>
    </ligand>
</feature>
<dbReference type="GO" id="GO:0046872">
    <property type="term" value="F:metal ion binding"/>
    <property type="evidence" value="ECO:0007669"/>
    <property type="project" value="UniProtKB-KW"/>
</dbReference>
<dbReference type="Gene3D" id="3.30.540.10">
    <property type="entry name" value="Fructose-1,6-Bisphosphatase, subunit A, domain 1"/>
    <property type="match status" value="1"/>
</dbReference>
<feature type="binding site" evidence="12">
    <location>
        <position position="87"/>
    </location>
    <ligand>
        <name>Mg(2+)</name>
        <dbReference type="ChEBI" id="CHEBI:18420"/>
        <label>1</label>
        <note>catalytic</note>
    </ligand>
</feature>
<keyword evidence="5" id="KW-0028">Amino-acid biosynthesis</keyword>
<dbReference type="NCBIfam" id="TIGR02067">
    <property type="entry name" value="his_9_HisN"/>
    <property type="match status" value="1"/>
</dbReference>
<dbReference type="UniPathway" id="UPA00031">
    <property type="reaction ID" value="UER00013"/>
</dbReference>
<gene>
    <name evidence="14" type="primary">hisN</name>
    <name evidence="14" type="ORF">HH303_05030</name>
</gene>
<dbReference type="Gene3D" id="3.40.190.80">
    <property type="match status" value="1"/>
</dbReference>
<dbReference type="RefSeq" id="WP_169624072.1">
    <property type="nucleotide sequence ID" value="NZ_JABBNT010000001.1"/>
</dbReference>